<feature type="region of interest" description="Disordered" evidence="3">
    <location>
        <begin position="152"/>
        <end position="186"/>
    </location>
</feature>
<dbReference type="InterPro" id="IPR056884">
    <property type="entry name" value="NPHP3-like_N"/>
</dbReference>
<dbReference type="GO" id="GO:0005525">
    <property type="term" value="F:GTP binding"/>
    <property type="evidence" value="ECO:0007669"/>
    <property type="project" value="InterPro"/>
</dbReference>
<dbReference type="SUPFAM" id="SSF52540">
    <property type="entry name" value="P-loop containing nucleoside triphosphate hydrolases"/>
    <property type="match status" value="2"/>
</dbReference>
<keyword evidence="1" id="KW-0677">Repeat</keyword>
<feature type="region of interest" description="Disordered" evidence="3">
    <location>
        <begin position="1"/>
        <end position="53"/>
    </location>
</feature>
<comment type="caution">
    <text evidence="6">The sequence shown here is derived from an EMBL/GenBank/DDBJ whole genome shotgun (WGS) entry which is preliminary data.</text>
</comment>
<evidence type="ECO:0000313" key="6">
    <source>
        <dbReference type="EMBL" id="KAF5353898.1"/>
    </source>
</evidence>
<feature type="region of interest" description="Disordered" evidence="3">
    <location>
        <begin position="828"/>
        <end position="847"/>
    </location>
</feature>
<keyword evidence="7" id="KW-1185">Reference proteome</keyword>
<feature type="domain" description="Nephrocystin 3-like N-terminal" evidence="5">
    <location>
        <begin position="239"/>
        <end position="401"/>
    </location>
</feature>
<evidence type="ECO:0000259" key="4">
    <source>
        <dbReference type="Pfam" id="PF01926"/>
    </source>
</evidence>
<feature type="region of interest" description="Disordered" evidence="3">
    <location>
        <begin position="67"/>
        <end position="101"/>
    </location>
</feature>
<gene>
    <name evidence="6" type="ORF">D9756_007111</name>
</gene>
<reference evidence="6 7" key="1">
    <citation type="journal article" date="2020" name="ISME J.">
        <title>Uncovering the hidden diversity of litter-decomposition mechanisms in mushroom-forming fungi.</title>
        <authorList>
            <person name="Floudas D."/>
            <person name="Bentzer J."/>
            <person name="Ahren D."/>
            <person name="Johansson T."/>
            <person name="Persson P."/>
            <person name="Tunlid A."/>
        </authorList>
    </citation>
    <scope>NUCLEOTIDE SEQUENCE [LARGE SCALE GENOMIC DNA]</scope>
    <source>
        <strain evidence="6 7">CBS 146.42</strain>
    </source>
</reference>
<dbReference type="PANTHER" id="PTHR10039">
    <property type="entry name" value="AMELOGENIN"/>
    <property type="match status" value="1"/>
</dbReference>
<sequence length="1100" mass="125387">MSSPGSLAEAVIQGDNVPPSTRIDRPPIVHPRREDEHNDQSSSNGEREMVATTALPVLSSYKYNSGAYYDTARSSTSDPSRPGDSRRDGCIPPSAAPMLYRPQQNMLHRDTSPTIPDGTPTTTHYGDQFSNAHDFVVQSMTNVFNHIQPEEARKAEEYERWRKAEDERQSKAEYERRRKEEDERWRKAEEAIQKLDAKKLQSAMLDAEERGYVPRCNEDTRQSLRGQIVEWGQMGAVVERILWLSGPAGVGKSAIAQTVAEEMGRILGAVFFFSRPNKRDDPNVVIPTLVYQLAVLLPEYKLLVGQRFKEDPSIFGKSRRSQFESLISDPFLSDLSQRPLTLLSHLSEQLFTSLSHRPLLIVLDGLDECNGRDAQREFVEMIACHAQKDKASRLRWMVCSRPEPHLAAAFSSIDCQGICRHERLEIDDDGAQKDALHILRAGFADIRKRYSSQLARDWPHDGDVTFIADRASGHLGFASSIIRFIGDHEYDNPSGQLKVCLKFLERTGPNNHVNPLHPLDLLYTQILSDIPVTTLPTTQLVLGLLILYGNERLTALVHANFLGLDQATFYHSLQRLHSAVLVPPASEASTKPIRVYHASFSDYLRDKVRAGKFVLDEGAVHLYVANRGLQWLSHCCKEPSDQQALPELTWPEGPTSPDSQTVLDSVCEFAFTPCWRAFPQVPKASLSSLIEALKKFDFNIPYVKSEDEVRAFAYFIQWLMSSDAKSLAFVNHKHPNKPGKKKEIAIVWDEEYPHDFVKPFGRNARPITHLSIHLQLRTRTKTSFHLITSTDIKDMCQLREDDILIAFMGQTGTGKSHFIDLLTGQEGRRSGHSLASTTSDIQATRTRRSGYDHRVVLVDTPPFNHTHKSEMEVLILISNWFARTYKNNIKLSGIIYLHRIIDTRVAPFEDLRVFGDLCGDRAAARVTFVSTMWDDMNLRVYEEQETRLKQELWKAFIHRGSRVDRLRNSTTQEAWRIVEGLIETADRREAILLQEEIVDLGWKLSETTAGRALHSDLQERVFRQKKLLERLSAQIGKSNNLEVRAVLERQRKETERESERMQKLVDRAATEVKKMKIPKRRWPMLLISSARPRSKPIKIE</sequence>
<accession>A0A8H5D644</accession>
<organism evidence="6 7">
    <name type="scientific">Leucocoprinus leucothites</name>
    <dbReference type="NCBI Taxonomy" id="201217"/>
    <lineage>
        <taxon>Eukaryota</taxon>
        <taxon>Fungi</taxon>
        <taxon>Dikarya</taxon>
        <taxon>Basidiomycota</taxon>
        <taxon>Agaricomycotina</taxon>
        <taxon>Agaricomycetes</taxon>
        <taxon>Agaricomycetidae</taxon>
        <taxon>Agaricales</taxon>
        <taxon>Agaricineae</taxon>
        <taxon>Agaricaceae</taxon>
        <taxon>Leucocoprinus</taxon>
    </lineage>
</organism>
<evidence type="ECO:0000256" key="2">
    <source>
        <dbReference type="SAM" id="Coils"/>
    </source>
</evidence>
<evidence type="ECO:0000259" key="5">
    <source>
        <dbReference type="Pfam" id="PF24883"/>
    </source>
</evidence>
<feature type="domain" description="G" evidence="4">
    <location>
        <begin position="805"/>
        <end position="868"/>
    </location>
</feature>
<feature type="compositionally biased region" description="Basic and acidic residues" evidence="3">
    <location>
        <begin position="22"/>
        <end position="49"/>
    </location>
</feature>
<dbReference type="Pfam" id="PF24883">
    <property type="entry name" value="NPHP3_N"/>
    <property type="match status" value="1"/>
</dbReference>
<dbReference type="Gene3D" id="3.40.50.300">
    <property type="entry name" value="P-loop containing nucleotide triphosphate hydrolases"/>
    <property type="match status" value="2"/>
</dbReference>
<dbReference type="OrthoDB" id="8954335at2759"/>
<evidence type="ECO:0008006" key="8">
    <source>
        <dbReference type="Google" id="ProtNLM"/>
    </source>
</evidence>
<name>A0A8H5D644_9AGAR</name>
<dbReference type="PANTHER" id="PTHR10039:SF14">
    <property type="entry name" value="NACHT DOMAIN-CONTAINING PROTEIN"/>
    <property type="match status" value="1"/>
</dbReference>
<evidence type="ECO:0000313" key="7">
    <source>
        <dbReference type="Proteomes" id="UP000559027"/>
    </source>
</evidence>
<protein>
    <recommendedName>
        <fullName evidence="8">NACHT domain-containing protein</fullName>
    </recommendedName>
</protein>
<feature type="region of interest" description="Disordered" evidence="3">
    <location>
        <begin position="108"/>
        <end position="127"/>
    </location>
</feature>
<dbReference type="InterPro" id="IPR006073">
    <property type="entry name" value="GTP-bd"/>
</dbReference>
<evidence type="ECO:0000256" key="3">
    <source>
        <dbReference type="SAM" id="MobiDB-lite"/>
    </source>
</evidence>
<dbReference type="Pfam" id="PF01926">
    <property type="entry name" value="MMR_HSR1"/>
    <property type="match status" value="1"/>
</dbReference>
<feature type="compositionally biased region" description="Polar residues" evidence="3">
    <location>
        <begin position="833"/>
        <end position="844"/>
    </location>
</feature>
<evidence type="ECO:0000256" key="1">
    <source>
        <dbReference type="ARBA" id="ARBA00022737"/>
    </source>
</evidence>
<dbReference type="EMBL" id="JAACJO010000009">
    <property type="protein sequence ID" value="KAF5353898.1"/>
    <property type="molecule type" value="Genomic_DNA"/>
</dbReference>
<feature type="coiled-coil region" evidence="2">
    <location>
        <begin position="1044"/>
        <end position="1071"/>
    </location>
</feature>
<keyword evidence="2" id="KW-0175">Coiled coil</keyword>
<proteinExistence type="predicted"/>
<dbReference type="Proteomes" id="UP000559027">
    <property type="component" value="Unassembled WGS sequence"/>
</dbReference>
<dbReference type="InterPro" id="IPR027417">
    <property type="entry name" value="P-loop_NTPase"/>
</dbReference>
<dbReference type="AlphaFoldDB" id="A0A8H5D644"/>